<dbReference type="Pfam" id="PF02536">
    <property type="entry name" value="mTERF"/>
    <property type="match status" value="1"/>
</dbReference>
<evidence type="ECO:0000313" key="3">
    <source>
        <dbReference type="Proteomes" id="UP001497392"/>
    </source>
</evidence>
<organism evidence="2 3">
    <name type="scientific">Coccomyxa viridis</name>
    <dbReference type="NCBI Taxonomy" id="1274662"/>
    <lineage>
        <taxon>Eukaryota</taxon>
        <taxon>Viridiplantae</taxon>
        <taxon>Chlorophyta</taxon>
        <taxon>core chlorophytes</taxon>
        <taxon>Trebouxiophyceae</taxon>
        <taxon>Trebouxiophyceae incertae sedis</taxon>
        <taxon>Coccomyxaceae</taxon>
        <taxon>Coccomyxa</taxon>
    </lineage>
</organism>
<accession>A0ABP1FVS6</accession>
<dbReference type="Proteomes" id="UP001497392">
    <property type="component" value="Unassembled WGS sequence"/>
</dbReference>
<evidence type="ECO:0000256" key="1">
    <source>
        <dbReference type="SAM" id="MobiDB-lite"/>
    </source>
</evidence>
<name>A0ABP1FVS6_9CHLO</name>
<gene>
    <name evidence="2" type="primary">g5707</name>
    <name evidence="2" type="ORF">VP750_LOCUS4888</name>
</gene>
<dbReference type="InterPro" id="IPR003690">
    <property type="entry name" value="MTERF"/>
</dbReference>
<feature type="region of interest" description="Disordered" evidence="1">
    <location>
        <begin position="49"/>
        <end position="74"/>
    </location>
</feature>
<reference evidence="2 3" key="1">
    <citation type="submission" date="2024-06" db="EMBL/GenBank/DDBJ databases">
        <authorList>
            <person name="Kraege A."/>
            <person name="Thomma B."/>
        </authorList>
    </citation>
    <scope>NUCLEOTIDE SEQUENCE [LARGE SCALE GENOMIC DNA]</scope>
</reference>
<protein>
    <submittedName>
        <fullName evidence="2">G5707 protein</fullName>
    </submittedName>
</protein>
<proteinExistence type="predicted"/>
<evidence type="ECO:0000313" key="2">
    <source>
        <dbReference type="EMBL" id="CAL5223229.1"/>
    </source>
</evidence>
<comment type="caution">
    <text evidence="2">The sequence shown here is derived from an EMBL/GenBank/DDBJ whole genome shotgun (WGS) entry which is preliminary data.</text>
</comment>
<keyword evidence="3" id="KW-1185">Reference proteome</keyword>
<sequence>MLAGSCCIVHCSACRYSQHREAASSNEVTVARAFIRPYVKQAFLRRGTSPSRFQGSRRRAAATEQAPVEELEGADKEQWQQCQERLKGMGFEEEETDKLLRKAFGWAGQGYWRKSKVNEVPTQEQLDAVTAFLQGFNFSDADIKKAVKTFPEILALPVEEQLQSNVEKLKKDWKMTDKVIPNVIKRQPAVLGYNVDCEGNCQGDCNRCWVRF</sequence>
<dbReference type="EMBL" id="CAXHTA020000008">
    <property type="protein sequence ID" value="CAL5223229.1"/>
    <property type="molecule type" value="Genomic_DNA"/>
</dbReference>